<dbReference type="GO" id="GO:0005634">
    <property type="term" value="C:nucleus"/>
    <property type="evidence" value="ECO:0007669"/>
    <property type="project" value="UniProtKB-SubCell"/>
</dbReference>
<sequence length="577" mass="65228">MACQATSGGVYAMTHQESEKLADIIVQIFGDSILVEEYCQSCPVRLGDRVFLANLALMPLKEFDVVLGMDCLTKHHATIDCKQQTMTFSIPGQADFELQDRVEKTVGRDFKDELTRVRKEIVDFHREMVLLENYSAFNYTGLVKILKKYDKRTGALIRLPFIQKVLQQPFFTTDLLYKLVKECEAMLDRFFPTNEPSVSSEENGEEAVDGQQKCSKPGSSLVKGGVPELEEIDYMESLYMKSTIGALRALKEIRSGSSTVSVFSLPPLQTSGVDERWSNVPVSAIVLSTKVVIVWGKEKVAENLVETKAREHAVPTPVLRLPSEYLVALDCLQCWNRDDRPLHSGSFTPALPQQTFDPQPVNSPRQESPAAPSHKKTYGEALLTPSLPSKPQTPSPARSPSFPQPPSPGRFSFRGRCFRCLGRSHRASHCRDLIRCIRCFKTGHIARSCMNRLPMEVYRAMRAMPAYLNAFVPLSDDFFAHQNRRRNAILIDVVPPANLGHFPQETIANGLANRFGGFPSDFHVARYRERDFVVFLPEWVLCKQLLRRESLSLGSLRFRCFPWNPYTGARRPPLTYK</sequence>
<feature type="compositionally biased region" description="Polar residues" evidence="4">
    <location>
        <begin position="346"/>
        <end position="366"/>
    </location>
</feature>
<organism evidence="7">
    <name type="scientific">Ananas comosus var. bracteatus</name>
    <name type="common">red pineapple</name>
    <dbReference type="NCBI Taxonomy" id="296719"/>
    <lineage>
        <taxon>Eukaryota</taxon>
        <taxon>Viridiplantae</taxon>
        <taxon>Streptophyta</taxon>
        <taxon>Embryophyta</taxon>
        <taxon>Tracheophyta</taxon>
        <taxon>Spermatophyta</taxon>
        <taxon>Magnoliopsida</taxon>
        <taxon>Liliopsida</taxon>
        <taxon>Poales</taxon>
        <taxon>Bromeliaceae</taxon>
        <taxon>Bromelioideae</taxon>
        <taxon>Ananas</taxon>
    </lineage>
</organism>
<dbReference type="SMART" id="SM00343">
    <property type="entry name" value="ZnF_C2HC"/>
    <property type="match status" value="2"/>
</dbReference>
<dbReference type="AlphaFoldDB" id="A0A6V7NIW3"/>
<dbReference type="Pfam" id="PF03105">
    <property type="entry name" value="SPX"/>
    <property type="match status" value="1"/>
</dbReference>
<keyword evidence="3" id="KW-0862">Zinc</keyword>
<evidence type="ECO:0008006" key="8">
    <source>
        <dbReference type="Google" id="ProtNLM"/>
    </source>
</evidence>
<feature type="domain" description="CCHC-type" evidence="5">
    <location>
        <begin position="435"/>
        <end position="449"/>
    </location>
</feature>
<dbReference type="EMBL" id="LR862139">
    <property type="protein sequence ID" value="CAD1818542.1"/>
    <property type="molecule type" value="Genomic_DNA"/>
</dbReference>
<dbReference type="GO" id="GO:0008270">
    <property type="term" value="F:zinc ion binding"/>
    <property type="evidence" value="ECO:0007669"/>
    <property type="project" value="UniProtKB-KW"/>
</dbReference>
<evidence type="ECO:0000313" key="7">
    <source>
        <dbReference type="EMBL" id="CAD1818542.1"/>
    </source>
</evidence>
<dbReference type="GO" id="GO:0016036">
    <property type="term" value="P:cellular response to phosphate starvation"/>
    <property type="evidence" value="ECO:0007669"/>
    <property type="project" value="InterPro"/>
</dbReference>
<evidence type="ECO:0000256" key="4">
    <source>
        <dbReference type="SAM" id="MobiDB-lite"/>
    </source>
</evidence>
<reference evidence="7" key="1">
    <citation type="submission" date="2020-07" db="EMBL/GenBank/DDBJ databases">
        <authorList>
            <person name="Lin J."/>
        </authorList>
    </citation>
    <scope>NUCLEOTIDE SEQUENCE</scope>
</reference>
<dbReference type="Gene3D" id="2.40.70.10">
    <property type="entry name" value="Acid Proteases"/>
    <property type="match status" value="1"/>
</dbReference>
<dbReference type="InterPro" id="IPR031142">
    <property type="entry name" value="SPX_prot"/>
</dbReference>
<evidence type="ECO:0000256" key="2">
    <source>
        <dbReference type="ARBA" id="ARBA00023242"/>
    </source>
</evidence>
<dbReference type="PANTHER" id="PTHR45978">
    <property type="entry name" value="SPX DOMAIN-CONTAINING PROTEIN 3"/>
    <property type="match status" value="1"/>
</dbReference>
<comment type="subcellular location">
    <subcellularLocation>
        <location evidence="1">Nucleus</location>
    </subcellularLocation>
</comment>
<dbReference type="InterPro" id="IPR036875">
    <property type="entry name" value="Znf_CCHC_sf"/>
</dbReference>
<dbReference type="GO" id="GO:0003676">
    <property type="term" value="F:nucleic acid binding"/>
    <property type="evidence" value="ECO:0007669"/>
    <property type="project" value="InterPro"/>
</dbReference>
<evidence type="ECO:0000259" key="5">
    <source>
        <dbReference type="PROSITE" id="PS50158"/>
    </source>
</evidence>
<evidence type="ECO:0000256" key="3">
    <source>
        <dbReference type="PROSITE-ProRule" id="PRU00047"/>
    </source>
</evidence>
<feature type="region of interest" description="Disordered" evidence="4">
    <location>
        <begin position="194"/>
        <end position="221"/>
    </location>
</feature>
<dbReference type="SUPFAM" id="SSF57756">
    <property type="entry name" value="Retrovirus zinc finger-like domains"/>
    <property type="match status" value="1"/>
</dbReference>
<accession>A0A6V7NIW3</accession>
<dbReference type="PROSITE" id="PS51382">
    <property type="entry name" value="SPX"/>
    <property type="match status" value="1"/>
</dbReference>
<keyword evidence="3" id="KW-0479">Metal-binding</keyword>
<proteinExistence type="predicted"/>
<feature type="compositionally biased region" description="Polar residues" evidence="4">
    <location>
        <begin position="386"/>
        <end position="398"/>
    </location>
</feature>
<evidence type="ECO:0000259" key="6">
    <source>
        <dbReference type="PROSITE" id="PS51382"/>
    </source>
</evidence>
<dbReference type="InterPro" id="IPR004331">
    <property type="entry name" value="SPX_dom"/>
</dbReference>
<dbReference type="InterPro" id="IPR021109">
    <property type="entry name" value="Peptidase_aspartic_dom_sf"/>
</dbReference>
<dbReference type="PANTHER" id="PTHR45978:SF5">
    <property type="entry name" value="SPX DOMAIN-CONTAINING PROTEIN 2"/>
    <property type="match status" value="1"/>
</dbReference>
<gene>
    <name evidence="7" type="ORF">CB5_LOCUS1753</name>
</gene>
<dbReference type="InterPro" id="IPR001878">
    <property type="entry name" value="Znf_CCHC"/>
</dbReference>
<protein>
    <recommendedName>
        <fullName evidence="8">CCHC-type domain-containing protein</fullName>
    </recommendedName>
</protein>
<dbReference type="Pfam" id="PF08284">
    <property type="entry name" value="RVP_2"/>
    <property type="match status" value="1"/>
</dbReference>
<dbReference type="Gene3D" id="4.10.60.10">
    <property type="entry name" value="Zinc finger, CCHC-type"/>
    <property type="match status" value="1"/>
</dbReference>
<dbReference type="GO" id="GO:0070417">
    <property type="term" value="P:cellular response to cold"/>
    <property type="evidence" value="ECO:0007669"/>
    <property type="project" value="UniProtKB-ARBA"/>
</dbReference>
<name>A0A6V7NIW3_ANACO</name>
<feature type="region of interest" description="Disordered" evidence="4">
    <location>
        <begin position="346"/>
        <end position="408"/>
    </location>
</feature>
<dbReference type="PROSITE" id="PS50158">
    <property type="entry name" value="ZF_CCHC"/>
    <property type="match status" value="1"/>
</dbReference>
<evidence type="ECO:0000256" key="1">
    <source>
        <dbReference type="ARBA" id="ARBA00004123"/>
    </source>
</evidence>
<keyword evidence="3" id="KW-0863">Zinc-finger</keyword>
<keyword evidence="2" id="KW-0539">Nucleus</keyword>
<feature type="domain" description="SPX" evidence="6">
    <location>
        <begin position="1"/>
        <end position="163"/>
    </location>
</feature>